<reference evidence="2 3" key="1">
    <citation type="submission" date="2015-12" db="EMBL/GenBank/DDBJ databases">
        <title>Draft genome sequence of Moniliophthora roreri, the causal agent of frosty pod rot of cacao.</title>
        <authorList>
            <person name="Aime M.C."/>
            <person name="Diaz-Valderrama J.R."/>
            <person name="Kijpornyongpan T."/>
            <person name="Phillips-Mora W."/>
        </authorList>
    </citation>
    <scope>NUCLEOTIDE SEQUENCE [LARGE SCALE GENOMIC DNA]</scope>
    <source>
        <strain evidence="2 3">MCA 2952</strain>
    </source>
</reference>
<name>A0A0W0FSZ3_MONRR</name>
<proteinExistence type="predicted"/>
<organism evidence="2 3">
    <name type="scientific">Moniliophthora roreri</name>
    <name type="common">Frosty pod rot fungus</name>
    <name type="synonym">Monilia roreri</name>
    <dbReference type="NCBI Taxonomy" id="221103"/>
    <lineage>
        <taxon>Eukaryota</taxon>
        <taxon>Fungi</taxon>
        <taxon>Dikarya</taxon>
        <taxon>Basidiomycota</taxon>
        <taxon>Agaricomycotina</taxon>
        <taxon>Agaricomycetes</taxon>
        <taxon>Agaricomycetidae</taxon>
        <taxon>Agaricales</taxon>
        <taxon>Marasmiineae</taxon>
        <taxon>Marasmiaceae</taxon>
        <taxon>Moniliophthora</taxon>
    </lineage>
</organism>
<dbReference type="SUPFAM" id="SSF51197">
    <property type="entry name" value="Clavaminate synthase-like"/>
    <property type="match status" value="1"/>
</dbReference>
<accession>A0A0W0FSZ3</accession>
<dbReference type="InterPro" id="IPR045247">
    <property type="entry name" value="Oye-like"/>
</dbReference>
<evidence type="ECO:0000313" key="2">
    <source>
        <dbReference type="EMBL" id="KTB39459.1"/>
    </source>
</evidence>
<dbReference type="Proteomes" id="UP000054988">
    <property type="component" value="Unassembled WGS sequence"/>
</dbReference>
<dbReference type="AlphaFoldDB" id="A0A0W0FSZ3"/>
<sequence>MSTAAIPLFTPTKLGNLDLQHRIVISPPLHEPIALNIEDFYRKCATEGGLVIVPSNGPHADVSIRKNIAEVIHESNGVAFCLVDARDGPIESLVGGLIERVSEATSCGYDGVELDASQGSVLQNALLNCQSQEQAVNKLFDILKAVVTVIPEERLGIRFSPFAIVDGNRVANFLQFYTAMVECIKRSHPAFAFVHFVGGTTFEDFEYPSNESLDLFRAALAFPRPLDAKNSSNTQFISSNAYTPETASIASTRTGELISFGLMSLSNPNVVLLLREGHPLQHLPRVSQRLSDIVAAFREGKEYVFDWDSPQHKRVMNAMKDLGEYLGHFEPALSYEGTDKKVVWRKSCWFASKGVAHPLLNSEYEIAKFDGDLKDGLSGLMALRNARVRASLEYLKHVLDSTLVSCCRALGLGAEMIQRCTVRYRIIKYVAHAGKPGGIGLHPDGNFLSALITDGPGLGVYDFDGTYREPGFGGTILMGGSTLYRWSKGTYLPTFHDVSIGKEQRKTSIVAFFNFPDMVDIPRSVAPGEEDNSFFHDIKRIKEDDKSPTGELAPLWDVIVDKHNLVLPS</sequence>
<evidence type="ECO:0000313" key="3">
    <source>
        <dbReference type="Proteomes" id="UP000054988"/>
    </source>
</evidence>
<dbReference type="GO" id="GO:0010181">
    <property type="term" value="F:FMN binding"/>
    <property type="evidence" value="ECO:0007669"/>
    <property type="project" value="InterPro"/>
</dbReference>
<dbReference type="SUPFAM" id="SSF51395">
    <property type="entry name" value="FMN-linked oxidoreductases"/>
    <property type="match status" value="1"/>
</dbReference>
<comment type="caution">
    <text evidence="2">The sequence shown here is derived from an EMBL/GenBank/DDBJ whole genome shotgun (WGS) entry which is preliminary data.</text>
</comment>
<dbReference type="PANTHER" id="PTHR22893:SF91">
    <property type="entry name" value="NADPH DEHYDROGENASE 2-RELATED"/>
    <property type="match status" value="1"/>
</dbReference>
<protein>
    <recommendedName>
        <fullName evidence="1">NADH:flavin oxidoreductase/NADH oxidase N-terminal domain-containing protein</fullName>
    </recommendedName>
</protein>
<dbReference type="InterPro" id="IPR001155">
    <property type="entry name" value="OxRdtase_FMN_N"/>
</dbReference>
<dbReference type="Gene3D" id="3.20.20.70">
    <property type="entry name" value="Aldolase class I"/>
    <property type="match status" value="1"/>
</dbReference>
<dbReference type="PANTHER" id="PTHR22893">
    <property type="entry name" value="NADH OXIDOREDUCTASE-RELATED"/>
    <property type="match status" value="1"/>
</dbReference>
<dbReference type="GO" id="GO:0016491">
    <property type="term" value="F:oxidoreductase activity"/>
    <property type="evidence" value="ECO:0007669"/>
    <property type="project" value="InterPro"/>
</dbReference>
<dbReference type="Pfam" id="PF00724">
    <property type="entry name" value="Oxidored_FMN"/>
    <property type="match status" value="1"/>
</dbReference>
<feature type="domain" description="NADH:flavin oxidoreductase/NADH oxidase N-terminal" evidence="1">
    <location>
        <begin position="103"/>
        <end position="280"/>
    </location>
</feature>
<gene>
    <name evidence="2" type="ORF">WG66_7994</name>
</gene>
<dbReference type="InterPro" id="IPR013785">
    <property type="entry name" value="Aldolase_TIM"/>
</dbReference>
<dbReference type="Gene3D" id="2.60.120.330">
    <property type="entry name" value="B-lactam Antibiotic, Isopenicillin N Synthase, Chain"/>
    <property type="match status" value="1"/>
</dbReference>
<dbReference type="EMBL" id="LATX01001675">
    <property type="protein sequence ID" value="KTB39459.1"/>
    <property type="molecule type" value="Genomic_DNA"/>
</dbReference>
<dbReference type="InterPro" id="IPR027443">
    <property type="entry name" value="IPNS-like_sf"/>
</dbReference>
<evidence type="ECO:0000259" key="1">
    <source>
        <dbReference type="Pfam" id="PF00724"/>
    </source>
</evidence>
<dbReference type="eggNOG" id="KOG0134">
    <property type="taxonomic scope" value="Eukaryota"/>
</dbReference>